<proteinExistence type="predicted"/>
<dbReference type="AlphaFoldDB" id="A0A6J4LUE4"/>
<reference evidence="1" key="1">
    <citation type="submission" date="2020-02" db="EMBL/GenBank/DDBJ databases">
        <authorList>
            <person name="Meier V. D."/>
        </authorList>
    </citation>
    <scope>NUCLEOTIDE SEQUENCE</scope>
    <source>
        <strain evidence="1">AVDCRST_MAG68</strain>
    </source>
</reference>
<accession>A0A6J4LUE4</accession>
<dbReference type="EMBL" id="CADCTW010000145">
    <property type="protein sequence ID" value="CAA9342182.1"/>
    <property type="molecule type" value="Genomic_DNA"/>
</dbReference>
<evidence type="ECO:0000313" key="1">
    <source>
        <dbReference type="EMBL" id="CAA9342182.1"/>
    </source>
</evidence>
<feature type="non-terminal residue" evidence="1">
    <location>
        <position position="34"/>
    </location>
</feature>
<name>A0A6J4LUE4_9BACT</name>
<sequence length="34" mass="3255">AEPILFRGIASAGSASRSRAVGAGGRAGGGFRHG</sequence>
<feature type="non-terminal residue" evidence="1">
    <location>
        <position position="1"/>
    </location>
</feature>
<organism evidence="1">
    <name type="scientific">uncultured Gemmatimonadota bacterium</name>
    <dbReference type="NCBI Taxonomy" id="203437"/>
    <lineage>
        <taxon>Bacteria</taxon>
        <taxon>Pseudomonadati</taxon>
        <taxon>Gemmatimonadota</taxon>
        <taxon>environmental samples</taxon>
    </lineage>
</organism>
<gene>
    <name evidence="1" type="ORF">AVDCRST_MAG68-3047</name>
</gene>
<protein>
    <submittedName>
        <fullName evidence="1">Uncharacterized protein</fullName>
    </submittedName>
</protein>